<gene>
    <name evidence="12 15" type="primary">purD</name>
    <name evidence="15" type="ORF">GCM10009564_46560</name>
</gene>
<evidence type="ECO:0000259" key="14">
    <source>
        <dbReference type="PROSITE" id="PS50975"/>
    </source>
</evidence>
<comment type="cofactor">
    <cofactor evidence="2">
        <name>Mg(2+)</name>
        <dbReference type="ChEBI" id="CHEBI:18420"/>
    </cofactor>
</comment>
<dbReference type="InterPro" id="IPR000115">
    <property type="entry name" value="PRibGlycinamide_synth"/>
</dbReference>
<keyword evidence="7 12" id="KW-0658">Purine biosynthesis</keyword>
<feature type="domain" description="ATP-grasp" evidence="14">
    <location>
        <begin position="130"/>
        <end position="337"/>
    </location>
</feature>
<dbReference type="SUPFAM" id="SSF51246">
    <property type="entry name" value="Rudiment single hybrid motif"/>
    <property type="match status" value="1"/>
</dbReference>
<dbReference type="GO" id="GO:0016874">
    <property type="term" value="F:ligase activity"/>
    <property type="evidence" value="ECO:0007669"/>
    <property type="project" value="UniProtKB-KW"/>
</dbReference>
<dbReference type="InterPro" id="IPR013815">
    <property type="entry name" value="ATP_grasp_subdomain_1"/>
</dbReference>
<keyword evidence="16" id="KW-1185">Reference proteome</keyword>
<dbReference type="NCBIfam" id="TIGR00877">
    <property type="entry name" value="purD"/>
    <property type="match status" value="1"/>
</dbReference>
<sequence>MLRPHSFGGPHKGARTAAVRLHLVKVLVIGSGAREHALCHSLSHDPAVTALHCAPGNAGIAEIAELHRVDILDGAAVSALAAELGVDLVVIGPEAPLVAGVADAVREAGIPVFGPSKEAARLEGSKAFAKDVMAAAGVPTARSYVCTTAEEAAAALDAFGAPYVVKDDGLAAGKGVVVTDDVEAAKAHAAACMGASSAPSGQRGRVVIEEYLDGPEVSLFAVTDGRTVVPLQPAQDFKRAFDDDEGPNTGGMGAYSPLPWASPDLVDEVLRTVLQPTVDEMRRRGTPFSGLLYAGLAITSRGIRVVEFNARFGDPETQVVLARLQTPLAGVLMAAATGDLADLPPLRWSDEAAVTVVVAAQNYPGSPRTGDPITGLEEVAAQDAPHAYVLHAGTRRDGDTVVSAGGRVLSVTATGKDLAEARDRAYTAVSRIRLEGSHHRSDIAARAAAQA</sequence>
<evidence type="ECO:0000256" key="2">
    <source>
        <dbReference type="ARBA" id="ARBA00001946"/>
    </source>
</evidence>
<evidence type="ECO:0000256" key="3">
    <source>
        <dbReference type="ARBA" id="ARBA00005174"/>
    </source>
</evidence>
<dbReference type="InterPro" id="IPR020560">
    <property type="entry name" value="PRibGlycinamide_synth_C-dom"/>
</dbReference>
<dbReference type="EMBL" id="BAAAHU010000060">
    <property type="protein sequence ID" value="GAA1015085.1"/>
    <property type="molecule type" value="Genomic_DNA"/>
</dbReference>
<evidence type="ECO:0000256" key="6">
    <source>
        <dbReference type="ARBA" id="ARBA00022741"/>
    </source>
</evidence>
<dbReference type="InterPro" id="IPR011761">
    <property type="entry name" value="ATP-grasp"/>
</dbReference>
<protein>
    <recommendedName>
        <fullName evidence="4 12">Phosphoribosylamine--glycine ligase</fullName>
        <ecNumber evidence="4 12">6.3.4.13</ecNumber>
    </recommendedName>
    <alternativeName>
        <fullName evidence="12">GARS</fullName>
    </alternativeName>
    <alternativeName>
        <fullName evidence="10 12">Glycinamide ribonucleotide synthetase</fullName>
    </alternativeName>
    <alternativeName>
        <fullName evidence="11 12">Phosphoribosylglycinamide synthetase</fullName>
    </alternativeName>
</protein>
<evidence type="ECO:0000256" key="5">
    <source>
        <dbReference type="ARBA" id="ARBA00022598"/>
    </source>
</evidence>
<dbReference type="EC" id="6.3.4.13" evidence="4 12"/>
<dbReference type="HAMAP" id="MF_00138">
    <property type="entry name" value="GARS"/>
    <property type="match status" value="1"/>
</dbReference>
<comment type="pathway">
    <text evidence="3 12">Purine metabolism; IMP biosynthesis via de novo pathway; N(1)-(5-phospho-D-ribosyl)glycinamide from 5-phospho-alpha-D-ribose 1-diphosphate: step 2/2.</text>
</comment>
<dbReference type="PROSITE" id="PS50975">
    <property type="entry name" value="ATP_GRASP"/>
    <property type="match status" value="1"/>
</dbReference>
<dbReference type="Pfam" id="PF01071">
    <property type="entry name" value="GARS_A"/>
    <property type="match status" value="1"/>
</dbReference>
<dbReference type="InterPro" id="IPR011054">
    <property type="entry name" value="Rudment_hybrid_motif"/>
</dbReference>
<dbReference type="SUPFAM" id="SSF56059">
    <property type="entry name" value="Glutathione synthetase ATP-binding domain-like"/>
    <property type="match status" value="1"/>
</dbReference>
<dbReference type="InterPro" id="IPR020561">
    <property type="entry name" value="PRibGlycinamid_synth_ATP-grasp"/>
</dbReference>
<dbReference type="Proteomes" id="UP001501072">
    <property type="component" value="Unassembled WGS sequence"/>
</dbReference>
<dbReference type="SUPFAM" id="SSF52440">
    <property type="entry name" value="PreATP-grasp domain"/>
    <property type="match status" value="1"/>
</dbReference>
<dbReference type="PANTHER" id="PTHR43472:SF1">
    <property type="entry name" value="PHOSPHORIBOSYLAMINE--GLYCINE LIGASE, CHLOROPLASTIC"/>
    <property type="match status" value="1"/>
</dbReference>
<evidence type="ECO:0000256" key="10">
    <source>
        <dbReference type="ARBA" id="ARBA00042242"/>
    </source>
</evidence>
<dbReference type="PROSITE" id="PS00184">
    <property type="entry name" value="GARS"/>
    <property type="match status" value="1"/>
</dbReference>
<keyword evidence="8 13" id="KW-0067">ATP-binding</keyword>
<evidence type="ECO:0000256" key="4">
    <source>
        <dbReference type="ARBA" id="ARBA00013255"/>
    </source>
</evidence>
<comment type="cofactor">
    <cofactor evidence="1">
        <name>Mn(2+)</name>
        <dbReference type="ChEBI" id="CHEBI:29035"/>
    </cofactor>
</comment>
<dbReference type="InterPro" id="IPR016185">
    <property type="entry name" value="PreATP-grasp_dom_sf"/>
</dbReference>
<dbReference type="Pfam" id="PF02844">
    <property type="entry name" value="GARS_N"/>
    <property type="match status" value="1"/>
</dbReference>
<evidence type="ECO:0000256" key="7">
    <source>
        <dbReference type="ARBA" id="ARBA00022755"/>
    </source>
</evidence>
<evidence type="ECO:0000313" key="15">
    <source>
        <dbReference type="EMBL" id="GAA1015085.1"/>
    </source>
</evidence>
<evidence type="ECO:0000256" key="13">
    <source>
        <dbReference type="PROSITE-ProRule" id="PRU00409"/>
    </source>
</evidence>
<evidence type="ECO:0000256" key="12">
    <source>
        <dbReference type="HAMAP-Rule" id="MF_00138"/>
    </source>
</evidence>
<reference evidence="15 16" key="1">
    <citation type="journal article" date="2019" name="Int. J. Syst. Evol. Microbiol.">
        <title>The Global Catalogue of Microorganisms (GCM) 10K type strain sequencing project: providing services to taxonomists for standard genome sequencing and annotation.</title>
        <authorList>
            <consortium name="The Broad Institute Genomics Platform"/>
            <consortium name="The Broad Institute Genome Sequencing Center for Infectious Disease"/>
            <person name="Wu L."/>
            <person name="Ma J."/>
        </authorList>
    </citation>
    <scope>NUCLEOTIDE SEQUENCE [LARGE SCALE GENOMIC DNA]</scope>
    <source>
        <strain evidence="15 16">JCM 11269</strain>
    </source>
</reference>
<evidence type="ECO:0000313" key="16">
    <source>
        <dbReference type="Proteomes" id="UP001501072"/>
    </source>
</evidence>
<dbReference type="SMART" id="SM01209">
    <property type="entry name" value="GARS_A"/>
    <property type="match status" value="1"/>
</dbReference>
<dbReference type="PANTHER" id="PTHR43472">
    <property type="entry name" value="PHOSPHORIBOSYLAMINE--GLYCINE LIGASE"/>
    <property type="match status" value="1"/>
</dbReference>
<dbReference type="Gene3D" id="3.30.1490.20">
    <property type="entry name" value="ATP-grasp fold, A domain"/>
    <property type="match status" value="1"/>
</dbReference>
<dbReference type="Gene3D" id="3.30.470.20">
    <property type="entry name" value="ATP-grasp fold, B domain"/>
    <property type="match status" value="1"/>
</dbReference>
<accession>A0ABN1T4L9</accession>
<dbReference type="Gene3D" id="3.40.50.20">
    <property type="match status" value="1"/>
</dbReference>
<evidence type="ECO:0000256" key="8">
    <source>
        <dbReference type="ARBA" id="ARBA00022840"/>
    </source>
</evidence>
<evidence type="ECO:0000256" key="11">
    <source>
        <dbReference type="ARBA" id="ARBA00042864"/>
    </source>
</evidence>
<organism evidence="15 16">
    <name type="scientific">Streptomyces thermogriseus</name>
    <dbReference type="NCBI Taxonomy" id="75292"/>
    <lineage>
        <taxon>Bacteria</taxon>
        <taxon>Bacillati</taxon>
        <taxon>Actinomycetota</taxon>
        <taxon>Actinomycetes</taxon>
        <taxon>Kitasatosporales</taxon>
        <taxon>Streptomycetaceae</taxon>
        <taxon>Streptomyces</taxon>
    </lineage>
</organism>
<dbReference type="InterPro" id="IPR020559">
    <property type="entry name" value="PRibGlycinamide_synth_CS"/>
</dbReference>
<evidence type="ECO:0000256" key="9">
    <source>
        <dbReference type="ARBA" id="ARBA00038345"/>
    </source>
</evidence>
<name>A0ABN1T4L9_9ACTN</name>
<comment type="similarity">
    <text evidence="9 12">Belongs to the GARS family.</text>
</comment>
<keyword evidence="6 13" id="KW-0547">Nucleotide-binding</keyword>
<keyword evidence="5 12" id="KW-0436">Ligase</keyword>
<dbReference type="Gene3D" id="3.90.600.10">
    <property type="entry name" value="Phosphoribosylglycinamide synthetase, C-terminal domain"/>
    <property type="match status" value="1"/>
</dbReference>
<dbReference type="InterPro" id="IPR037123">
    <property type="entry name" value="PRibGlycinamide_synth_C_sf"/>
</dbReference>
<dbReference type="InterPro" id="IPR020562">
    <property type="entry name" value="PRibGlycinamide_synth_N"/>
</dbReference>
<proteinExistence type="inferred from homology"/>
<comment type="catalytic activity">
    <reaction evidence="12">
        <text>5-phospho-beta-D-ribosylamine + glycine + ATP = N(1)-(5-phospho-beta-D-ribosyl)glycinamide + ADP + phosphate + H(+)</text>
        <dbReference type="Rhea" id="RHEA:17453"/>
        <dbReference type="ChEBI" id="CHEBI:15378"/>
        <dbReference type="ChEBI" id="CHEBI:30616"/>
        <dbReference type="ChEBI" id="CHEBI:43474"/>
        <dbReference type="ChEBI" id="CHEBI:57305"/>
        <dbReference type="ChEBI" id="CHEBI:58681"/>
        <dbReference type="ChEBI" id="CHEBI:143788"/>
        <dbReference type="ChEBI" id="CHEBI:456216"/>
        <dbReference type="EC" id="6.3.4.13"/>
    </reaction>
</comment>
<comment type="caution">
    <text evidence="15">The sequence shown here is derived from an EMBL/GenBank/DDBJ whole genome shotgun (WGS) entry which is preliminary data.</text>
</comment>
<dbReference type="SMART" id="SM01210">
    <property type="entry name" value="GARS_C"/>
    <property type="match status" value="1"/>
</dbReference>
<dbReference type="Pfam" id="PF02843">
    <property type="entry name" value="GARS_C"/>
    <property type="match status" value="1"/>
</dbReference>
<evidence type="ECO:0000256" key="1">
    <source>
        <dbReference type="ARBA" id="ARBA00001936"/>
    </source>
</evidence>